<evidence type="ECO:0000313" key="2">
    <source>
        <dbReference type="EMBL" id="VDC76444.1"/>
    </source>
</evidence>
<gene>
    <name evidence="2" type="ORF">BRAA01T02946Z</name>
    <name evidence="1" type="ORF">BRAPAZ1V2_A01P30610.2</name>
</gene>
<dbReference type="Proteomes" id="UP000694005">
    <property type="component" value="Chromosome A01"/>
</dbReference>
<organism evidence="2">
    <name type="scientific">Brassica campestris</name>
    <name type="common">Field mustard</name>
    <dbReference type="NCBI Taxonomy" id="3711"/>
    <lineage>
        <taxon>Eukaryota</taxon>
        <taxon>Viridiplantae</taxon>
        <taxon>Streptophyta</taxon>
        <taxon>Embryophyta</taxon>
        <taxon>Tracheophyta</taxon>
        <taxon>Spermatophyta</taxon>
        <taxon>Magnoliopsida</taxon>
        <taxon>eudicotyledons</taxon>
        <taxon>Gunneridae</taxon>
        <taxon>Pentapetalae</taxon>
        <taxon>rosids</taxon>
        <taxon>malvids</taxon>
        <taxon>Brassicales</taxon>
        <taxon>Brassicaceae</taxon>
        <taxon>Brassiceae</taxon>
        <taxon>Brassica</taxon>
    </lineage>
</organism>
<name>A0A3P5ZLX4_BRACM</name>
<dbReference type="EMBL" id="LS974617">
    <property type="protein sequence ID" value="CAG7888985.1"/>
    <property type="molecule type" value="Genomic_DNA"/>
</dbReference>
<sequence>MCKAYASTIKRYYISKIHHEFDMAKQRFLNTSKALIICLRCNPQDGVKTVEAMCFEAEYDR</sequence>
<dbReference type="EMBL" id="LR031571">
    <property type="protein sequence ID" value="VDC76444.1"/>
    <property type="molecule type" value="Genomic_DNA"/>
</dbReference>
<protein>
    <submittedName>
        <fullName evidence="1">Uncharacterized protein</fullName>
    </submittedName>
</protein>
<proteinExistence type="predicted"/>
<evidence type="ECO:0000313" key="1">
    <source>
        <dbReference type="EMBL" id="CAG7888985.1"/>
    </source>
</evidence>
<accession>A0A3P5ZLX4</accession>
<dbReference type="AlphaFoldDB" id="A0A3P5ZLX4"/>
<reference evidence="2" key="1">
    <citation type="submission" date="2018-11" db="EMBL/GenBank/DDBJ databases">
        <authorList>
            <consortium name="Genoscope - CEA"/>
            <person name="William W."/>
        </authorList>
    </citation>
    <scope>NUCLEOTIDE SEQUENCE</scope>
</reference>
<dbReference type="Gramene" id="A01p30610.2_BraZ1">
    <property type="protein sequence ID" value="A01p30610.2_BraZ1.CDS"/>
    <property type="gene ID" value="A01g30610.2_BraZ1"/>
</dbReference>